<name>A0AA47MJT0_MERPO</name>
<dbReference type="Proteomes" id="UP001174136">
    <property type="component" value="Unassembled WGS sequence"/>
</dbReference>
<dbReference type="EC" id="3.1.26.4" evidence="2"/>
<evidence type="ECO:0000256" key="3">
    <source>
        <dbReference type="ARBA" id="ARBA00022801"/>
    </source>
</evidence>
<dbReference type="CDD" id="cd01647">
    <property type="entry name" value="RT_LTR"/>
    <property type="match status" value="1"/>
</dbReference>
<gene>
    <name evidence="7" type="ORF">N1851_021572</name>
</gene>
<dbReference type="Gene3D" id="3.30.420.10">
    <property type="entry name" value="Ribonuclease H-like superfamily/Ribonuclease H"/>
    <property type="match status" value="1"/>
</dbReference>
<dbReference type="InterPro" id="IPR043128">
    <property type="entry name" value="Rev_trsase/Diguanyl_cyclase"/>
</dbReference>
<dbReference type="InterPro" id="IPR000477">
    <property type="entry name" value="RT_dom"/>
</dbReference>
<sequence length="622" mass="69475">MSSGVYLPGVYLPGVYLPRCLPAQRNHFAAVCRSAPDVAPIDTETMGVDALFIGAITQAQARPKDTGWRTALRVGGQMVNFKLDTGAEANVLPQAIAAKMPKKHRLMKTDTVLVAYGGARIKPKGVLSLHVHSKHKQAFLRFYVTDTSDTPLLGREACVQLNLVRKVETLARQDPPRTKEDLLQCYADVFKGLGEVPGVHHIPIDPTVPAVVHGCRKIPFAVLDRLKETLDIQEQRGVCRKVTKPTPWVSSLVITEKKNGTLRVCLDPRDLNKAVRRQHYSIPTPEDVQCQLAGKRVFTILDEKDGYWQIKLDDESADLCTFNTPWGRYQFTRLPFGINSASEIQKYDIAITYTPGKQMAVADTLSRAVQPMAAQEDADLWEEKVVYDISQTKAVDGSIIEQLKAATEKDSEMQMVMSLHKHGWPDRKKSLPSEAQPYWHAKNDIYVNDGLLMVNQRMIIPRGLRGEMLRRLHTAHQGIQRSLAHARALMYWPGLTEDVKMIVDSCPPCQEKLPDNQKEPLLPHAVPGTPWTKIAADIFEFQGRSFLLVVDYFSKYLEVLRMPDKTSGTVIAKLKGVFARHGIPTELMADHVPFASAEMAQFAVGLQDDTLQPSLPSVKRVG</sequence>
<dbReference type="Gene3D" id="3.30.70.270">
    <property type="match status" value="1"/>
</dbReference>
<reference evidence="7" key="1">
    <citation type="journal article" date="2023" name="Front. Mar. Sci.">
        <title>A new Merluccius polli reference genome to investigate the effects of global change in West African waters.</title>
        <authorList>
            <person name="Mateo J.L."/>
            <person name="Blanco-Fernandez C."/>
            <person name="Garcia-Vazquez E."/>
            <person name="Machado-Schiaffino G."/>
        </authorList>
    </citation>
    <scope>NUCLEOTIDE SEQUENCE</scope>
    <source>
        <strain evidence="7">C29</strain>
        <tissue evidence="7">Fin</tissue>
    </source>
</reference>
<keyword evidence="3" id="KW-0378">Hydrolase</keyword>
<organism evidence="7 8">
    <name type="scientific">Merluccius polli</name>
    <name type="common">Benguela hake</name>
    <name type="synonym">Merluccius cadenati</name>
    <dbReference type="NCBI Taxonomy" id="89951"/>
    <lineage>
        <taxon>Eukaryota</taxon>
        <taxon>Metazoa</taxon>
        <taxon>Chordata</taxon>
        <taxon>Craniata</taxon>
        <taxon>Vertebrata</taxon>
        <taxon>Euteleostomi</taxon>
        <taxon>Actinopterygii</taxon>
        <taxon>Neopterygii</taxon>
        <taxon>Teleostei</taxon>
        <taxon>Neoteleostei</taxon>
        <taxon>Acanthomorphata</taxon>
        <taxon>Zeiogadaria</taxon>
        <taxon>Gadariae</taxon>
        <taxon>Gadiformes</taxon>
        <taxon>Gadoidei</taxon>
        <taxon>Merlucciidae</taxon>
        <taxon>Merluccius</taxon>
    </lineage>
</organism>
<dbReference type="Gene3D" id="2.40.70.10">
    <property type="entry name" value="Acid Proteases"/>
    <property type="match status" value="1"/>
</dbReference>
<dbReference type="GO" id="GO:0006508">
    <property type="term" value="P:proteolysis"/>
    <property type="evidence" value="ECO:0007669"/>
    <property type="project" value="InterPro"/>
</dbReference>
<dbReference type="PANTHER" id="PTHR37984">
    <property type="entry name" value="PROTEIN CBG26694"/>
    <property type="match status" value="1"/>
</dbReference>
<dbReference type="InterPro" id="IPR001995">
    <property type="entry name" value="Peptidase_A2_cat"/>
</dbReference>
<proteinExistence type="inferred from homology"/>
<dbReference type="GO" id="GO:0004523">
    <property type="term" value="F:RNA-DNA hybrid ribonuclease activity"/>
    <property type="evidence" value="ECO:0007669"/>
    <property type="project" value="UniProtKB-EC"/>
</dbReference>
<feature type="domain" description="Peptidase A2" evidence="6">
    <location>
        <begin position="79"/>
        <end position="157"/>
    </location>
</feature>
<dbReference type="Pfam" id="PF00078">
    <property type="entry name" value="RVT_1"/>
    <property type="match status" value="1"/>
</dbReference>
<evidence type="ECO:0000256" key="1">
    <source>
        <dbReference type="ARBA" id="ARBA00010879"/>
    </source>
</evidence>
<dbReference type="InterPro" id="IPR041588">
    <property type="entry name" value="Integrase_H2C2"/>
</dbReference>
<dbReference type="PROSITE" id="PS50175">
    <property type="entry name" value="ASP_PROT_RETROV"/>
    <property type="match status" value="1"/>
</dbReference>
<dbReference type="InterPro" id="IPR043502">
    <property type="entry name" value="DNA/RNA_pol_sf"/>
</dbReference>
<comment type="caution">
    <text evidence="7">The sequence shown here is derived from an EMBL/GenBank/DDBJ whole genome shotgun (WGS) entry which is preliminary data.</text>
</comment>
<dbReference type="PANTHER" id="PTHR37984:SF7">
    <property type="entry name" value="INTEGRASE CATALYTIC DOMAIN-CONTAINING PROTEIN"/>
    <property type="match status" value="1"/>
</dbReference>
<dbReference type="Gene3D" id="3.10.10.10">
    <property type="entry name" value="HIV Type 1 Reverse Transcriptase, subunit A, domain 1"/>
    <property type="match status" value="1"/>
</dbReference>
<dbReference type="InterPro" id="IPR012337">
    <property type="entry name" value="RNaseH-like_sf"/>
</dbReference>
<evidence type="ECO:0000256" key="5">
    <source>
        <dbReference type="ARBA" id="ARBA00039658"/>
    </source>
</evidence>
<dbReference type="Pfam" id="PF00077">
    <property type="entry name" value="RVP"/>
    <property type="match status" value="1"/>
</dbReference>
<dbReference type="CDD" id="cd05481">
    <property type="entry name" value="retropepsin_like_LTR_1"/>
    <property type="match status" value="1"/>
</dbReference>
<dbReference type="GO" id="GO:0004190">
    <property type="term" value="F:aspartic-type endopeptidase activity"/>
    <property type="evidence" value="ECO:0007669"/>
    <property type="project" value="InterPro"/>
</dbReference>
<evidence type="ECO:0000256" key="2">
    <source>
        <dbReference type="ARBA" id="ARBA00012180"/>
    </source>
</evidence>
<dbReference type="SUPFAM" id="SSF50630">
    <property type="entry name" value="Acid proteases"/>
    <property type="match status" value="1"/>
</dbReference>
<dbReference type="GO" id="GO:0003676">
    <property type="term" value="F:nucleic acid binding"/>
    <property type="evidence" value="ECO:0007669"/>
    <property type="project" value="InterPro"/>
</dbReference>
<dbReference type="InterPro" id="IPR021109">
    <property type="entry name" value="Peptidase_aspartic_dom_sf"/>
</dbReference>
<evidence type="ECO:0000313" key="8">
    <source>
        <dbReference type="Proteomes" id="UP001174136"/>
    </source>
</evidence>
<dbReference type="InterPro" id="IPR050951">
    <property type="entry name" value="Retrovirus_Pol_polyprotein"/>
</dbReference>
<comment type="similarity">
    <text evidence="1">Belongs to the beta type-B retroviral polymerase family. HERV class-II K(HML-2) pol subfamily.</text>
</comment>
<dbReference type="EMBL" id="JAOPHQ010003874">
    <property type="protein sequence ID" value="KAK0141420.1"/>
    <property type="molecule type" value="Genomic_DNA"/>
</dbReference>
<dbReference type="Gene3D" id="1.10.340.70">
    <property type="match status" value="1"/>
</dbReference>
<evidence type="ECO:0000259" key="6">
    <source>
        <dbReference type="PROSITE" id="PS50175"/>
    </source>
</evidence>
<accession>A0AA47MJT0</accession>
<dbReference type="SUPFAM" id="SSF53098">
    <property type="entry name" value="Ribonuclease H-like"/>
    <property type="match status" value="1"/>
</dbReference>
<dbReference type="InterPro" id="IPR036397">
    <property type="entry name" value="RNaseH_sf"/>
</dbReference>
<dbReference type="AlphaFoldDB" id="A0AA47MJT0"/>
<dbReference type="SUPFAM" id="SSF56672">
    <property type="entry name" value="DNA/RNA polymerases"/>
    <property type="match status" value="1"/>
</dbReference>
<keyword evidence="4" id="KW-0548">Nucleotidyltransferase</keyword>
<keyword evidence="8" id="KW-1185">Reference proteome</keyword>
<dbReference type="InterPro" id="IPR018061">
    <property type="entry name" value="Retropepsins"/>
</dbReference>
<keyword evidence="4" id="KW-0808">Transferase</keyword>
<protein>
    <recommendedName>
        <fullName evidence="5">Gypsy retrotransposon integrase-like protein 1</fullName>
        <ecNumber evidence="2">3.1.26.4</ecNumber>
    </recommendedName>
</protein>
<dbReference type="GO" id="GO:0003964">
    <property type="term" value="F:RNA-directed DNA polymerase activity"/>
    <property type="evidence" value="ECO:0007669"/>
    <property type="project" value="UniProtKB-KW"/>
</dbReference>
<evidence type="ECO:0000256" key="4">
    <source>
        <dbReference type="ARBA" id="ARBA00022918"/>
    </source>
</evidence>
<keyword evidence="4" id="KW-0695">RNA-directed DNA polymerase</keyword>
<dbReference type="FunFam" id="1.10.340.70:FF:000003">
    <property type="entry name" value="Protein CBG25708"/>
    <property type="match status" value="1"/>
</dbReference>
<evidence type="ECO:0000313" key="7">
    <source>
        <dbReference type="EMBL" id="KAK0141420.1"/>
    </source>
</evidence>
<dbReference type="Pfam" id="PF17921">
    <property type="entry name" value="Integrase_H2C2"/>
    <property type="match status" value="1"/>
</dbReference>